<gene>
    <name evidence="2" type="ORF">GCM10025883_21010</name>
</gene>
<proteinExistence type="predicted"/>
<dbReference type="InterPro" id="IPR027417">
    <property type="entry name" value="P-loop_NTPase"/>
</dbReference>
<organism evidence="2 3">
    <name type="scientific">Mobilicoccus caccae</name>
    <dbReference type="NCBI Taxonomy" id="1859295"/>
    <lineage>
        <taxon>Bacteria</taxon>
        <taxon>Bacillati</taxon>
        <taxon>Actinomycetota</taxon>
        <taxon>Actinomycetes</taxon>
        <taxon>Micrococcales</taxon>
        <taxon>Dermatophilaceae</taxon>
        <taxon>Mobilicoccus</taxon>
    </lineage>
</organism>
<feature type="domain" description="ChlI/MoxR AAA lid" evidence="1">
    <location>
        <begin position="48"/>
        <end position="114"/>
    </location>
</feature>
<dbReference type="Proteomes" id="UP001157126">
    <property type="component" value="Unassembled WGS sequence"/>
</dbReference>
<evidence type="ECO:0000259" key="1">
    <source>
        <dbReference type="Pfam" id="PF17863"/>
    </source>
</evidence>
<dbReference type="PANTHER" id="PTHR42759">
    <property type="entry name" value="MOXR FAMILY PROTEIN"/>
    <property type="match status" value="1"/>
</dbReference>
<dbReference type="Pfam" id="PF17863">
    <property type="entry name" value="AAA_lid_2"/>
    <property type="match status" value="1"/>
</dbReference>
<dbReference type="SUPFAM" id="SSF52540">
    <property type="entry name" value="P-loop containing nucleoside triphosphate hydrolases"/>
    <property type="match status" value="1"/>
</dbReference>
<dbReference type="PANTHER" id="PTHR42759:SF1">
    <property type="entry name" value="MAGNESIUM-CHELATASE SUBUNIT CHLD"/>
    <property type="match status" value="1"/>
</dbReference>
<accession>A0ABQ6IRJ0</accession>
<evidence type="ECO:0000313" key="2">
    <source>
        <dbReference type="EMBL" id="GMA40056.1"/>
    </source>
</evidence>
<dbReference type="RefSeq" id="WP_431310583.1">
    <property type="nucleotide sequence ID" value="NZ_BSUO01000001.1"/>
</dbReference>
<name>A0ABQ6IRJ0_9MICO</name>
<keyword evidence="3" id="KW-1185">Reference proteome</keyword>
<protein>
    <recommendedName>
        <fullName evidence="1">ChlI/MoxR AAA lid domain-containing protein</fullName>
    </recommendedName>
</protein>
<sequence length="127" mass="13598">MLDHYSAGSPLDALTPVTDPEQVAKAITAIGRVHASEPVRRYIVELIRATRTSPELRLGASPRAGLQLLRTARARAAMDGRAHILPDDVQALAVPVLDHRILLSSQGRLSRGSTVEALQAILARVGP</sequence>
<comment type="caution">
    <text evidence="2">The sequence shown here is derived from an EMBL/GenBank/DDBJ whole genome shotgun (WGS) entry which is preliminary data.</text>
</comment>
<evidence type="ECO:0000313" key="3">
    <source>
        <dbReference type="Proteomes" id="UP001157126"/>
    </source>
</evidence>
<dbReference type="InterPro" id="IPR050764">
    <property type="entry name" value="CbbQ/NirQ/NorQ/GpvN"/>
</dbReference>
<reference evidence="3" key="1">
    <citation type="journal article" date="2019" name="Int. J. Syst. Evol. Microbiol.">
        <title>The Global Catalogue of Microorganisms (GCM) 10K type strain sequencing project: providing services to taxonomists for standard genome sequencing and annotation.</title>
        <authorList>
            <consortium name="The Broad Institute Genomics Platform"/>
            <consortium name="The Broad Institute Genome Sequencing Center for Infectious Disease"/>
            <person name="Wu L."/>
            <person name="Ma J."/>
        </authorList>
    </citation>
    <scope>NUCLEOTIDE SEQUENCE [LARGE SCALE GENOMIC DNA]</scope>
    <source>
        <strain evidence="3">NBRC 113072</strain>
    </source>
</reference>
<dbReference type="EMBL" id="BSUO01000001">
    <property type="protein sequence ID" value="GMA40056.1"/>
    <property type="molecule type" value="Genomic_DNA"/>
</dbReference>
<dbReference type="InterPro" id="IPR041628">
    <property type="entry name" value="ChlI/MoxR_AAA_lid"/>
</dbReference>
<dbReference type="Gene3D" id="1.10.8.80">
    <property type="entry name" value="Magnesium chelatase subunit I, C-Terminal domain"/>
    <property type="match status" value="1"/>
</dbReference>